<evidence type="ECO:0000259" key="7">
    <source>
        <dbReference type="Pfam" id="PF00590"/>
    </source>
</evidence>
<dbReference type="UniPathway" id="UPA00148"/>
<dbReference type="AlphaFoldDB" id="A0A1L9AYC1"/>
<dbReference type="GO" id="GO:0046026">
    <property type="term" value="F:precorrin-4 C11-methyltransferase activity"/>
    <property type="evidence" value="ECO:0007669"/>
    <property type="project" value="InterPro"/>
</dbReference>
<dbReference type="PROSITE" id="PS00839">
    <property type="entry name" value="SUMT_1"/>
    <property type="match status" value="1"/>
</dbReference>
<keyword evidence="5 8" id="KW-0808">Transferase</keyword>
<evidence type="ECO:0000256" key="1">
    <source>
        <dbReference type="ARBA" id="ARBA00004953"/>
    </source>
</evidence>
<dbReference type="PANTHER" id="PTHR45790:SF4">
    <property type="entry name" value="COBALT-PRECORRIN-4 C(11)-METHYLTRANSFERASE"/>
    <property type="match status" value="1"/>
</dbReference>
<accession>A0A1L9AYC1</accession>
<reference evidence="9" key="1">
    <citation type="submission" date="2016-11" db="EMBL/GenBank/DDBJ databases">
        <authorList>
            <person name="Shukria A."/>
            <person name="Stevens D.C."/>
        </authorList>
    </citation>
    <scope>NUCLEOTIDE SEQUENCE [LARGE SCALE GENOMIC DNA]</scope>
    <source>
        <strain evidence="9">Cbfe23</strain>
    </source>
</reference>
<dbReference type="RefSeq" id="WP_071904053.1">
    <property type="nucleotide sequence ID" value="NZ_MPIN01000016.1"/>
</dbReference>
<sequence length="255" mass="27660">MKVYIIGAGPGDPKLITVRGAELVEQCPVVLYTGSLVPQAVIARARPDARVLDSSSMTLEQIIDVLKEAHAADQDVARVHTGDPSIFGSTAEQIRRLIELGIPYEIIPGVSSFTAAAAVLGKELTLPELSQTIIVTRAEGRTLMPEGEKLEDLARHRATLALFLSAGLIRDVVEKLLPSYGPDCPVAVVQKATWPDQKVVRGTLADIGDKVRAERINATAMILVGEVLEAKDFANSRLYDPTFTHRFRRGTDDAR</sequence>
<dbReference type="STRING" id="83449.BON30_41205"/>
<protein>
    <submittedName>
        <fullName evidence="8">Precorrin-4 C(11)-methyltransferase</fullName>
    </submittedName>
</protein>
<reference evidence="8 9" key="2">
    <citation type="submission" date="2016-12" db="EMBL/GenBank/DDBJ databases">
        <title>Draft Genome Sequence of Cystobacter ferrugineus Strain Cbfe23.</title>
        <authorList>
            <person name="Akbar S."/>
            <person name="Dowd S.E."/>
            <person name="Stevens D.C."/>
        </authorList>
    </citation>
    <scope>NUCLEOTIDE SEQUENCE [LARGE SCALE GENOMIC DNA]</scope>
    <source>
        <strain evidence="8 9">Cbfe23</strain>
    </source>
</reference>
<dbReference type="InterPro" id="IPR050161">
    <property type="entry name" value="Siro_Cobalamin_biosynth"/>
</dbReference>
<evidence type="ECO:0000256" key="2">
    <source>
        <dbReference type="ARBA" id="ARBA00005879"/>
    </source>
</evidence>
<dbReference type="InterPro" id="IPR014777">
    <property type="entry name" value="4pyrrole_Mease_sub1"/>
</dbReference>
<dbReference type="Gene3D" id="3.30.950.10">
    <property type="entry name" value="Methyltransferase, Cobalt-precorrin-4 Transmethylase, Domain 2"/>
    <property type="match status" value="1"/>
</dbReference>
<name>A0A1L9AYC1_9BACT</name>
<dbReference type="EMBL" id="MPIN01000016">
    <property type="protein sequence ID" value="OJH35000.1"/>
    <property type="molecule type" value="Genomic_DNA"/>
</dbReference>
<keyword evidence="3" id="KW-0169">Cobalamin biosynthesis</keyword>
<comment type="caution">
    <text evidence="8">The sequence shown here is derived from an EMBL/GenBank/DDBJ whole genome shotgun (WGS) entry which is preliminary data.</text>
</comment>
<dbReference type="PANTHER" id="PTHR45790">
    <property type="entry name" value="SIROHEME SYNTHASE-RELATED"/>
    <property type="match status" value="1"/>
</dbReference>
<keyword evidence="4 8" id="KW-0489">Methyltransferase</keyword>
<comment type="similarity">
    <text evidence="2">Belongs to the precorrin methyltransferase family.</text>
</comment>
<evidence type="ECO:0000256" key="4">
    <source>
        <dbReference type="ARBA" id="ARBA00022603"/>
    </source>
</evidence>
<dbReference type="InterPro" id="IPR000878">
    <property type="entry name" value="4pyrrol_Mease"/>
</dbReference>
<dbReference type="GO" id="GO:0032259">
    <property type="term" value="P:methylation"/>
    <property type="evidence" value="ECO:0007669"/>
    <property type="project" value="UniProtKB-KW"/>
</dbReference>
<evidence type="ECO:0000256" key="5">
    <source>
        <dbReference type="ARBA" id="ARBA00022679"/>
    </source>
</evidence>
<dbReference type="InterPro" id="IPR035996">
    <property type="entry name" value="4pyrrol_Methylase_sf"/>
</dbReference>
<comment type="pathway">
    <text evidence="1">Cofactor biosynthesis; adenosylcobalamin biosynthesis.</text>
</comment>
<evidence type="ECO:0000256" key="3">
    <source>
        <dbReference type="ARBA" id="ARBA00022573"/>
    </source>
</evidence>
<organism evidence="8 9">
    <name type="scientific">Cystobacter ferrugineus</name>
    <dbReference type="NCBI Taxonomy" id="83449"/>
    <lineage>
        <taxon>Bacteria</taxon>
        <taxon>Pseudomonadati</taxon>
        <taxon>Myxococcota</taxon>
        <taxon>Myxococcia</taxon>
        <taxon>Myxococcales</taxon>
        <taxon>Cystobacterineae</taxon>
        <taxon>Archangiaceae</taxon>
        <taxon>Cystobacter</taxon>
    </lineage>
</organism>
<feature type="domain" description="Tetrapyrrole methylase" evidence="7">
    <location>
        <begin position="2"/>
        <end position="207"/>
    </location>
</feature>
<evidence type="ECO:0000256" key="6">
    <source>
        <dbReference type="ARBA" id="ARBA00022691"/>
    </source>
</evidence>
<dbReference type="GO" id="GO:0009236">
    <property type="term" value="P:cobalamin biosynthetic process"/>
    <property type="evidence" value="ECO:0007669"/>
    <property type="project" value="UniProtKB-UniPathway"/>
</dbReference>
<evidence type="ECO:0000313" key="8">
    <source>
        <dbReference type="EMBL" id="OJH35000.1"/>
    </source>
</evidence>
<keyword evidence="9" id="KW-1185">Reference proteome</keyword>
<dbReference type="OrthoDB" id="9815856at2"/>
<proteinExistence type="inferred from homology"/>
<dbReference type="Gene3D" id="3.40.1010.10">
    <property type="entry name" value="Cobalt-precorrin-4 Transmethylase, Domain 1"/>
    <property type="match status" value="1"/>
</dbReference>
<dbReference type="InterPro" id="IPR006362">
    <property type="entry name" value="Cbl_synth_CobM/CibF"/>
</dbReference>
<dbReference type="Proteomes" id="UP000182229">
    <property type="component" value="Unassembled WGS sequence"/>
</dbReference>
<dbReference type="InterPro" id="IPR003043">
    <property type="entry name" value="Uropor_MeTrfase_CS"/>
</dbReference>
<evidence type="ECO:0000313" key="9">
    <source>
        <dbReference type="Proteomes" id="UP000182229"/>
    </source>
</evidence>
<dbReference type="CDD" id="cd11641">
    <property type="entry name" value="Precorrin-4_C11-MT"/>
    <property type="match status" value="1"/>
</dbReference>
<dbReference type="SUPFAM" id="SSF53790">
    <property type="entry name" value="Tetrapyrrole methylase"/>
    <property type="match status" value="1"/>
</dbReference>
<dbReference type="NCBIfam" id="TIGR01465">
    <property type="entry name" value="cobM_cbiF"/>
    <property type="match status" value="1"/>
</dbReference>
<keyword evidence="6" id="KW-0949">S-adenosyl-L-methionine</keyword>
<dbReference type="Pfam" id="PF00590">
    <property type="entry name" value="TP_methylase"/>
    <property type="match status" value="1"/>
</dbReference>
<gene>
    <name evidence="8" type="ORF">BON30_41205</name>
</gene>
<dbReference type="InterPro" id="IPR014776">
    <property type="entry name" value="4pyrrole_Mease_sub2"/>
</dbReference>